<accession>A0A846QNS2</accession>
<gene>
    <name evidence="1" type="ORF">GGQ74_001785</name>
</gene>
<dbReference type="EMBL" id="JAATJA010000002">
    <property type="protein sequence ID" value="NJB68112.1"/>
    <property type="molecule type" value="Genomic_DNA"/>
</dbReference>
<sequence>MTATLKDLQRIPGVGPSLARDLADLGYRGVDELSGHDPQRMYERLMELRGQHIDRCVLYVFRLAVYFAEGGREPDRLKWWNWKDSKTS</sequence>
<dbReference type="Proteomes" id="UP000580856">
    <property type="component" value="Unassembled WGS sequence"/>
</dbReference>
<dbReference type="Gene3D" id="1.10.150.20">
    <property type="entry name" value="5' to 3' exonuclease, C-terminal subdomain"/>
    <property type="match status" value="1"/>
</dbReference>
<dbReference type="RefSeq" id="WP_167941207.1">
    <property type="nucleotide sequence ID" value="NZ_JAATJA010000002.1"/>
</dbReference>
<dbReference type="AlphaFoldDB" id="A0A846QNS2"/>
<protein>
    <recommendedName>
        <fullName evidence="3">Pathogenicity locus</fullName>
    </recommendedName>
</protein>
<dbReference type="Pfam" id="PF11731">
    <property type="entry name" value="Cdd1"/>
    <property type="match status" value="1"/>
</dbReference>
<dbReference type="InterPro" id="IPR021725">
    <property type="entry name" value="Cdd1"/>
</dbReference>
<reference evidence="1 2" key="1">
    <citation type="submission" date="2020-03" db="EMBL/GenBank/DDBJ databases">
        <title>Genomic Encyclopedia of Type Strains, Phase IV (KMG-IV): sequencing the most valuable type-strain genomes for metagenomic binning, comparative biology and taxonomic classification.</title>
        <authorList>
            <person name="Goeker M."/>
        </authorList>
    </citation>
    <scope>NUCLEOTIDE SEQUENCE [LARGE SCALE GENOMIC DNA]</scope>
    <source>
        <strain evidence="1 2">DSM 24233</strain>
    </source>
</reference>
<keyword evidence="2" id="KW-1185">Reference proteome</keyword>
<dbReference type="SUPFAM" id="SSF158702">
    <property type="entry name" value="Sec63 N-terminal domain-like"/>
    <property type="match status" value="1"/>
</dbReference>
<evidence type="ECO:0000313" key="2">
    <source>
        <dbReference type="Proteomes" id="UP000580856"/>
    </source>
</evidence>
<name>A0A846QNS2_9BACT</name>
<evidence type="ECO:0008006" key="3">
    <source>
        <dbReference type="Google" id="ProtNLM"/>
    </source>
</evidence>
<evidence type="ECO:0000313" key="1">
    <source>
        <dbReference type="EMBL" id="NJB68112.1"/>
    </source>
</evidence>
<comment type="caution">
    <text evidence="1">The sequence shown here is derived from an EMBL/GenBank/DDBJ whole genome shotgun (WGS) entry which is preliminary data.</text>
</comment>
<proteinExistence type="predicted"/>
<organism evidence="1 2">
    <name type="scientific">Desulfobaculum xiamenense</name>
    <dbReference type="NCBI Taxonomy" id="995050"/>
    <lineage>
        <taxon>Bacteria</taxon>
        <taxon>Pseudomonadati</taxon>
        <taxon>Thermodesulfobacteriota</taxon>
        <taxon>Desulfovibrionia</taxon>
        <taxon>Desulfovibrionales</taxon>
        <taxon>Desulfovibrionaceae</taxon>
        <taxon>Desulfobaculum</taxon>
    </lineage>
</organism>